<organism evidence="6 7">
    <name type="scientific">Candidatus Saccharicenans subterraneus</name>
    <dbReference type="NCBI Taxonomy" id="2508984"/>
    <lineage>
        <taxon>Bacteria</taxon>
        <taxon>Candidatus Aminicenantota</taxon>
        <taxon>Candidatus Aminicenantia</taxon>
        <taxon>Candidatus Aminicenantales</taxon>
        <taxon>Candidatus Saccharicenantaceae</taxon>
        <taxon>Candidatus Saccharicenans</taxon>
    </lineage>
</organism>
<evidence type="ECO:0000256" key="4">
    <source>
        <dbReference type="SAM" id="Coils"/>
    </source>
</evidence>
<sequence>MTSLNHIGAFLKEIFFNSRTGRLSFKRQEIEKYFFFVKGKPIQVKTNVRSERLGEILFKLQKIQDQTYNNIEDFIQPNQPLGESLKRGGVIKEGDLREALGFQIRESLLGIFPYFDGELNFQEKEVQPPTEEMPAVDVPFIIDYGLRRMKYDSSLQKFFAGRKVALKNIRYAYFLTEEEKALLERFSTTQVIDRMAVPARFSNENFFRCLYLFYCLDMIEVSTADTSFRKDDYASESRKKLELDELEARIEELKEIKSQLKTRNYYELLGVSRVANEEEIKKAYFNLARKYHPDRFNSALTDHSLVNEVFNAITTAYRTLSEPDKRKQYDQQLMAPAQETADDLAKKAEIKYRQGKTLYNQGMYEEAIIFLEEAIRLKRAKADYFLLLAMAESKLPAYKKKAEEDFLRAIEMEPWNAEGYVGLGLLYLGEGLKVRARKQLQKALEIDPDHHQARSALEELEKGEKKTGLKGLMELDLSKIFKKKK</sequence>
<accession>A0A3E2BQJ0</accession>
<dbReference type="Pfam" id="PF07719">
    <property type="entry name" value="TPR_2"/>
    <property type="match status" value="1"/>
</dbReference>
<comment type="caution">
    <text evidence="6">The sequence shown here is derived from an EMBL/GenBank/DDBJ whole genome shotgun (WGS) entry which is preliminary data.</text>
</comment>
<feature type="repeat" description="TPR" evidence="3">
    <location>
        <begin position="348"/>
        <end position="381"/>
    </location>
</feature>
<dbReference type="Gene3D" id="1.25.40.10">
    <property type="entry name" value="Tetratricopeptide repeat domain"/>
    <property type="match status" value="1"/>
</dbReference>
<dbReference type="InterPro" id="IPR025497">
    <property type="entry name" value="PatA-like_N"/>
</dbReference>
<dbReference type="CDD" id="cd06257">
    <property type="entry name" value="DnaJ"/>
    <property type="match status" value="1"/>
</dbReference>
<dbReference type="InterPro" id="IPR001623">
    <property type="entry name" value="DnaJ_domain"/>
</dbReference>
<evidence type="ECO:0000256" key="2">
    <source>
        <dbReference type="ARBA" id="ARBA00022803"/>
    </source>
</evidence>
<dbReference type="AlphaFoldDB" id="A0A3E2BQJ0"/>
<dbReference type="InterPro" id="IPR036869">
    <property type="entry name" value="J_dom_sf"/>
</dbReference>
<evidence type="ECO:0000259" key="5">
    <source>
        <dbReference type="PROSITE" id="PS50076"/>
    </source>
</evidence>
<dbReference type="Gene3D" id="1.10.287.110">
    <property type="entry name" value="DnaJ domain"/>
    <property type="match status" value="1"/>
</dbReference>
<dbReference type="PRINTS" id="PR00625">
    <property type="entry name" value="JDOMAIN"/>
</dbReference>
<dbReference type="Pfam" id="PF00226">
    <property type="entry name" value="DnaJ"/>
    <property type="match status" value="1"/>
</dbReference>
<dbReference type="EMBL" id="QUAH01000001">
    <property type="protein sequence ID" value="RFT16989.1"/>
    <property type="molecule type" value="Genomic_DNA"/>
</dbReference>
<name>A0A3E2BQJ0_9BACT</name>
<keyword evidence="2 3" id="KW-0802">TPR repeat</keyword>
<dbReference type="Pfam" id="PF13181">
    <property type="entry name" value="TPR_8"/>
    <property type="match status" value="1"/>
</dbReference>
<dbReference type="PROSITE" id="PS50076">
    <property type="entry name" value="DNAJ_2"/>
    <property type="match status" value="1"/>
</dbReference>
<dbReference type="Pfam" id="PF14332">
    <property type="entry name" value="DUF4388"/>
    <property type="match status" value="1"/>
</dbReference>
<gene>
    <name evidence="6" type="ORF">OP8BY_0931</name>
</gene>
<dbReference type="InterPro" id="IPR013105">
    <property type="entry name" value="TPR_2"/>
</dbReference>
<dbReference type="PANTHER" id="PTHR45188:SF2">
    <property type="entry name" value="DNAJ HOMOLOG SUBFAMILY C MEMBER 7"/>
    <property type="match status" value="1"/>
</dbReference>
<dbReference type="SMART" id="SM00271">
    <property type="entry name" value="DnaJ"/>
    <property type="match status" value="1"/>
</dbReference>
<evidence type="ECO:0000256" key="3">
    <source>
        <dbReference type="PROSITE-ProRule" id="PRU00339"/>
    </source>
</evidence>
<feature type="repeat" description="TPR" evidence="3">
    <location>
        <begin position="417"/>
        <end position="450"/>
    </location>
</feature>
<dbReference type="Proteomes" id="UP000257323">
    <property type="component" value="Unassembled WGS sequence"/>
</dbReference>
<proteinExistence type="predicted"/>
<dbReference type="SUPFAM" id="SSF48452">
    <property type="entry name" value="TPR-like"/>
    <property type="match status" value="1"/>
</dbReference>
<dbReference type="SUPFAM" id="SSF46565">
    <property type="entry name" value="Chaperone J-domain"/>
    <property type="match status" value="1"/>
</dbReference>
<evidence type="ECO:0000256" key="1">
    <source>
        <dbReference type="ARBA" id="ARBA00022737"/>
    </source>
</evidence>
<keyword evidence="1" id="KW-0677">Repeat</keyword>
<dbReference type="SMART" id="SM00028">
    <property type="entry name" value="TPR"/>
    <property type="match status" value="2"/>
</dbReference>
<dbReference type="InterPro" id="IPR019734">
    <property type="entry name" value="TPR_rpt"/>
</dbReference>
<protein>
    <submittedName>
        <fullName evidence="6">Chaperone protein DnaJ</fullName>
    </submittedName>
</protein>
<evidence type="ECO:0000313" key="7">
    <source>
        <dbReference type="Proteomes" id="UP000257323"/>
    </source>
</evidence>
<dbReference type="PANTHER" id="PTHR45188">
    <property type="entry name" value="DNAJ PROTEIN P58IPK HOMOLOG"/>
    <property type="match status" value="1"/>
</dbReference>
<feature type="domain" description="J" evidence="5">
    <location>
        <begin position="264"/>
        <end position="333"/>
    </location>
</feature>
<dbReference type="InterPro" id="IPR011990">
    <property type="entry name" value="TPR-like_helical_dom_sf"/>
</dbReference>
<keyword evidence="4" id="KW-0175">Coiled coil</keyword>
<dbReference type="PROSITE" id="PS50005">
    <property type="entry name" value="TPR"/>
    <property type="match status" value="2"/>
</dbReference>
<feature type="coiled-coil region" evidence="4">
    <location>
        <begin position="236"/>
        <end position="263"/>
    </location>
</feature>
<evidence type="ECO:0000313" key="6">
    <source>
        <dbReference type="EMBL" id="RFT16989.1"/>
    </source>
</evidence>
<reference evidence="6 7" key="1">
    <citation type="submission" date="2018-08" db="EMBL/GenBank/DDBJ databases">
        <title>Genome analysis of the thermophilic bacterium of the candidate phylum Aminicenantes from deep subsurface aquifer revealed its physiology and ecological role.</title>
        <authorList>
            <person name="Kadnikov V.V."/>
            <person name="Mardanov A.V."/>
            <person name="Beletsky A.V."/>
            <person name="Karnachuk O.V."/>
            <person name="Ravin N.V."/>
        </authorList>
    </citation>
    <scope>NUCLEOTIDE SEQUENCE [LARGE SCALE GENOMIC DNA]</scope>
    <source>
        <strain evidence="6">BY38</strain>
    </source>
</reference>